<sequence>MKRLLESITGTQKIPVPMTIMVSGMAKRFVGELVETGMPTVHLNYAENSFQERRLFAFWLFIQRKE</sequence>
<name>A0A922E3X6_CARIL</name>
<dbReference type="InterPro" id="IPR009072">
    <property type="entry name" value="Histone-fold"/>
</dbReference>
<dbReference type="GO" id="GO:0016251">
    <property type="term" value="F:RNA polymerase II general transcription initiation factor activity"/>
    <property type="evidence" value="ECO:0007669"/>
    <property type="project" value="TreeGrafter"/>
</dbReference>
<keyword evidence="5" id="KW-0539">Nucleus</keyword>
<feature type="domain" description="TAFII28-like protein" evidence="6">
    <location>
        <begin position="1"/>
        <end position="38"/>
    </location>
</feature>
<accession>A0A922E3X6</accession>
<dbReference type="OrthoDB" id="1742535at2759"/>
<dbReference type="Proteomes" id="UP000811246">
    <property type="component" value="Chromosome 9"/>
</dbReference>
<dbReference type="Pfam" id="PF04719">
    <property type="entry name" value="TAFII28"/>
    <property type="match status" value="1"/>
</dbReference>
<evidence type="ECO:0000313" key="7">
    <source>
        <dbReference type="EMBL" id="KAG6696283.1"/>
    </source>
</evidence>
<comment type="caution">
    <text evidence="7">The sequence shown here is derived from an EMBL/GenBank/DDBJ whole genome shotgun (WGS) entry which is preliminary data.</text>
</comment>
<dbReference type="PANTHER" id="PTHR13218:SF8">
    <property type="entry name" value="TRANSCRIPTION INITIATION FACTOR TFIID SUBUNIT 11"/>
    <property type="match status" value="1"/>
</dbReference>
<evidence type="ECO:0000256" key="3">
    <source>
        <dbReference type="ARBA" id="ARBA00023015"/>
    </source>
</evidence>
<keyword evidence="3" id="KW-0805">Transcription regulation</keyword>
<proteinExistence type="inferred from homology"/>
<comment type="subcellular location">
    <subcellularLocation>
        <location evidence="1">Nucleus</location>
    </subcellularLocation>
</comment>
<evidence type="ECO:0000256" key="4">
    <source>
        <dbReference type="ARBA" id="ARBA00023163"/>
    </source>
</evidence>
<protein>
    <recommendedName>
        <fullName evidence="6">TAFII28-like protein domain-containing protein</fullName>
    </recommendedName>
</protein>
<dbReference type="GO" id="GO:0046982">
    <property type="term" value="F:protein heterodimerization activity"/>
    <property type="evidence" value="ECO:0007669"/>
    <property type="project" value="InterPro"/>
</dbReference>
<gene>
    <name evidence="7" type="ORF">I3842_09G140400</name>
</gene>
<keyword evidence="4" id="KW-0804">Transcription</keyword>
<evidence type="ECO:0000256" key="2">
    <source>
        <dbReference type="ARBA" id="ARBA00009788"/>
    </source>
</evidence>
<dbReference type="Gene3D" id="1.10.20.10">
    <property type="entry name" value="Histone, subunit A"/>
    <property type="match status" value="1"/>
</dbReference>
<evidence type="ECO:0000256" key="1">
    <source>
        <dbReference type="ARBA" id="ARBA00004123"/>
    </source>
</evidence>
<comment type="similarity">
    <text evidence="2">Belongs to the TAF11 family.</text>
</comment>
<organism evidence="7 8">
    <name type="scientific">Carya illinoinensis</name>
    <name type="common">Pecan</name>
    <dbReference type="NCBI Taxonomy" id="32201"/>
    <lineage>
        <taxon>Eukaryota</taxon>
        <taxon>Viridiplantae</taxon>
        <taxon>Streptophyta</taxon>
        <taxon>Embryophyta</taxon>
        <taxon>Tracheophyta</taxon>
        <taxon>Spermatophyta</taxon>
        <taxon>Magnoliopsida</taxon>
        <taxon>eudicotyledons</taxon>
        <taxon>Gunneridae</taxon>
        <taxon>Pentapetalae</taxon>
        <taxon>rosids</taxon>
        <taxon>fabids</taxon>
        <taxon>Fagales</taxon>
        <taxon>Juglandaceae</taxon>
        <taxon>Carya</taxon>
    </lineage>
</organism>
<dbReference type="GO" id="GO:0005669">
    <property type="term" value="C:transcription factor TFIID complex"/>
    <property type="evidence" value="ECO:0007669"/>
    <property type="project" value="InterPro"/>
</dbReference>
<evidence type="ECO:0000259" key="6">
    <source>
        <dbReference type="Pfam" id="PF04719"/>
    </source>
</evidence>
<dbReference type="AlphaFoldDB" id="A0A922E3X6"/>
<dbReference type="InterPro" id="IPR006809">
    <property type="entry name" value="TAFII28_dom"/>
</dbReference>
<evidence type="ECO:0000313" key="8">
    <source>
        <dbReference type="Proteomes" id="UP000811246"/>
    </source>
</evidence>
<evidence type="ECO:0000256" key="5">
    <source>
        <dbReference type="ARBA" id="ARBA00023242"/>
    </source>
</evidence>
<dbReference type="PANTHER" id="PTHR13218">
    <property type="entry name" value="TRANSCRIPTION INITIATION FACTOR TFIID SUBUNIT 11-RELATED"/>
    <property type="match status" value="1"/>
</dbReference>
<dbReference type="InterPro" id="IPR045127">
    <property type="entry name" value="TAF11-like"/>
</dbReference>
<reference evidence="7" key="1">
    <citation type="submission" date="2021-01" db="EMBL/GenBank/DDBJ databases">
        <authorList>
            <person name="Lovell J.T."/>
            <person name="Bentley N."/>
            <person name="Bhattarai G."/>
            <person name="Jenkins J.W."/>
            <person name="Sreedasyam A."/>
            <person name="Alarcon Y."/>
            <person name="Bock C."/>
            <person name="Boston L."/>
            <person name="Carlson J."/>
            <person name="Cervantes K."/>
            <person name="Clermont K."/>
            <person name="Krom N."/>
            <person name="Kubenka K."/>
            <person name="Mamidi S."/>
            <person name="Mattison C."/>
            <person name="Monteros M."/>
            <person name="Pisani C."/>
            <person name="Plott C."/>
            <person name="Rajasekar S."/>
            <person name="Rhein H.S."/>
            <person name="Rohla C."/>
            <person name="Song M."/>
            <person name="Hilaire R.S."/>
            <person name="Shu S."/>
            <person name="Wells L."/>
            <person name="Wang X."/>
            <person name="Webber J."/>
            <person name="Heerema R.J."/>
            <person name="Klein P."/>
            <person name="Conner P."/>
            <person name="Grauke L."/>
            <person name="Grimwood J."/>
            <person name="Schmutz J."/>
            <person name="Randall J.J."/>
        </authorList>
    </citation>
    <scope>NUCLEOTIDE SEQUENCE</scope>
    <source>
        <tissue evidence="7">Leaf</tissue>
    </source>
</reference>
<dbReference type="EMBL" id="CM031833">
    <property type="protein sequence ID" value="KAG6696283.1"/>
    <property type="molecule type" value="Genomic_DNA"/>
</dbReference>
<dbReference type="GO" id="GO:0051123">
    <property type="term" value="P:RNA polymerase II preinitiation complex assembly"/>
    <property type="evidence" value="ECO:0007669"/>
    <property type="project" value="InterPro"/>
</dbReference>